<comment type="cofactor">
    <cofactor evidence="6">
        <name>Zn(2+)</name>
        <dbReference type="ChEBI" id="CHEBI:29105"/>
    </cofactor>
    <text evidence="6">Binds 2 Zn(2+) ions per subunit.</text>
</comment>
<evidence type="ECO:0000259" key="7">
    <source>
        <dbReference type="Pfam" id="PF12890"/>
    </source>
</evidence>
<dbReference type="InterPro" id="IPR002195">
    <property type="entry name" value="Dihydroorotase_CS"/>
</dbReference>
<keyword evidence="9" id="KW-1185">Reference proteome</keyword>
<dbReference type="PROSITE" id="PS00482">
    <property type="entry name" value="DIHYDROOROTASE_1"/>
    <property type="match status" value="1"/>
</dbReference>
<feature type="binding site" evidence="6">
    <location>
        <begin position="325"/>
        <end position="326"/>
    </location>
    <ligand>
        <name>substrate</name>
    </ligand>
</feature>
<reference evidence="8 9" key="1">
    <citation type="submission" date="2020-08" db="EMBL/GenBank/DDBJ databases">
        <title>Genome public.</title>
        <authorList>
            <person name="Liu C."/>
            <person name="Sun Q."/>
        </authorList>
    </citation>
    <scope>NUCLEOTIDE SEQUENCE [LARGE SCALE GENOMIC DNA]</scope>
    <source>
        <strain evidence="8 9">3_YM_SP_D4_24.mj</strain>
    </source>
</reference>
<dbReference type="InterPro" id="IPR050138">
    <property type="entry name" value="DHOase/Allantoinase_Hydrolase"/>
</dbReference>
<gene>
    <name evidence="6" type="primary">pyrC</name>
    <name evidence="8" type="ORF">H8712_14805</name>
</gene>
<feature type="active site" evidence="6">
    <location>
        <position position="307"/>
    </location>
</feature>
<dbReference type="InterPro" id="IPR032466">
    <property type="entry name" value="Metal_Hydrolase"/>
</dbReference>
<evidence type="ECO:0000256" key="5">
    <source>
        <dbReference type="ARBA" id="ARBA00022975"/>
    </source>
</evidence>
<feature type="binding site" evidence="6">
    <location>
        <position position="153"/>
    </location>
    <ligand>
        <name>Zn(2+)</name>
        <dbReference type="ChEBI" id="CHEBI:29105"/>
        <label>1</label>
    </ligand>
</feature>
<dbReference type="Gene3D" id="2.30.40.10">
    <property type="entry name" value="Urease, subunit C, domain 1"/>
    <property type="match status" value="1"/>
</dbReference>
<feature type="binding site" evidence="6">
    <location>
        <position position="234"/>
    </location>
    <ligand>
        <name>Zn(2+)</name>
        <dbReference type="ChEBI" id="CHEBI:29105"/>
        <label>2</label>
    </ligand>
</feature>
<dbReference type="PANTHER" id="PTHR43668:SF2">
    <property type="entry name" value="ALLANTOINASE"/>
    <property type="match status" value="1"/>
</dbReference>
<evidence type="ECO:0000256" key="2">
    <source>
        <dbReference type="ARBA" id="ARBA00010286"/>
    </source>
</evidence>
<feature type="binding site" evidence="6">
    <location>
        <position position="95"/>
    </location>
    <ligand>
        <name>substrate</name>
    </ligand>
</feature>
<feature type="binding site" evidence="6">
    <location>
        <position position="311"/>
    </location>
    <ligand>
        <name>substrate</name>
    </ligand>
</feature>
<dbReference type="Gene3D" id="3.20.20.140">
    <property type="entry name" value="Metal-dependent hydrolases"/>
    <property type="match status" value="1"/>
</dbReference>
<dbReference type="PANTHER" id="PTHR43668">
    <property type="entry name" value="ALLANTOINASE"/>
    <property type="match status" value="1"/>
</dbReference>
<dbReference type="EMBL" id="JACRTP010000009">
    <property type="protein sequence ID" value="MBC8629854.1"/>
    <property type="molecule type" value="Genomic_DNA"/>
</dbReference>
<dbReference type="InterPro" id="IPR011059">
    <property type="entry name" value="Metal-dep_hydrolase_composite"/>
</dbReference>
<comment type="catalytic activity">
    <reaction evidence="6">
        <text>(S)-dihydroorotate + H2O = N-carbamoyl-L-aspartate + H(+)</text>
        <dbReference type="Rhea" id="RHEA:24296"/>
        <dbReference type="ChEBI" id="CHEBI:15377"/>
        <dbReference type="ChEBI" id="CHEBI:15378"/>
        <dbReference type="ChEBI" id="CHEBI:30864"/>
        <dbReference type="ChEBI" id="CHEBI:32814"/>
        <dbReference type="EC" id="3.5.2.3"/>
    </reaction>
</comment>
<feature type="domain" description="Dihydroorotase catalytic" evidence="7">
    <location>
        <begin position="53"/>
        <end position="240"/>
    </location>
</feature>
<evidence type="ECO:0000256" key="1">
    <source>
        <dbReference type="ARBA" id="ARBA00002368"/>
    </source>
</evidence>
<evidence type="ECO:0000313" key="9">
    <source>
        <dbReference type="Proteomes" id="UP000661649"/>
    </source>
</evidence>
<dbReference type="Proteomes" id="UP000661649">
    <property type="component" value="Unassembled WGS sequence"/>
</dbReference>
<dbReference type="InterPro" id="IPR004722">
    <property type="entry name" value="DHOase"/>
</dbReference>
<comment type="function">
    <text evidence="1 6">Catalyzes the reversible cyclization of carbamoyl aspartate to dihydroorotate.</text>
</comment>
<protein>
    <recommendedName>
        <fullName evidence="6">Dihydroorotase</fullName>
        <shortName evidence="6">DHOase</shortName>
        <ecNumber evidence="6">3.5.2.3</ecNumber>
    </recommendedName>
</protein>
<dbReference type="Pfam" id="PF12890">
    <property type="entry name" value="DHOase"/>
    <property type="match status" value="1"/>
</dbReference>
<feature type="binding site" evidence="6">
    <location>
        <position position="61"/>
    </location>
    <ligand>
        <name>Zn(2+)</name>
        <dbReference type="ChEBI" id="CHEBI:29105"/>
        <label>1</label>
    </ligand>
</feature>
<feature type="binding site" evidence="6">
    <location>
        <position position="180"/>
    </location>
    <ligand>
        <name>Zn(2+)</name>
        <dbReference type="ChEBI" id="CHEBI:29105"/>
        <label>2</label>
    </ligand>
</feature>
<dbReference type="SUPFAM" id="SSF51556">
    <property type="entry name" value="Metallo-dependent hydrolases"/>
    <property type="match status" value="1"/>
</dbReference>
<dbReference type="InterPro" id="IPR024403">
    <property type="entry name" value="DHOase_cat"/>
</dbReference>
<sequence>MNILIKNGRVIDPATKTDKISDLYIEAGKIKEIKDEITPSKQDKVIDAKGCYVMPGLIDLHVHLRDPGLTYKEDIVSGSKAAAKGGFTTILAMPNTKPVIDCADRVKYVHNKAKEMAPIHVLQIGAVTKGQAGEELSKIKEMADAGIPAISEDGKSVMNAGLYKEAMKIAAECNIPVFAHCEDKSLMEVKGCVNSDEYTKELGLPGISNAVEDVIVARDILLAKEAGAKLHLCHCSTKDSVEMIRLAKEEGLDVTGEVCPHHFTLTSDEIDKDDSNYKMNPPLRTKEDKEALLEGLKNDIIDVISTDHAPHSRDEKNQPMEDAPFGIVGLETSVALTITELVEKGIITPMQMAEKMSYNPAQVIHSNKGTLKVGAPADVTIIDPEKEYVIDSMTFLSRGKNTPFNGWKVKGMVKATICDGKIAYMNQEAAKNFK</sequence>
<organism evidence="8 9">
    <name type="scientific">Blautia stercoris</name>
    <dbReference type="NCBI Taxonomy" id="871664"/>
    <lineage>
        <taxon>Bacteria</taxon>
        <taxon>Bacillati</taxon>
        <taxon>Bacillota</taxon>
        <taxon>Clostridia</taxon>
        <taxon>Lachnospirales</taxon>
        <taxon>Lachnospiraceae</taxon>
        <taxon>Blautia</taxon>
    </lineage>
</organism>
<evidence type="ECO:0000256" key="3">
    <source>
        <dbReference type="ARBA" id="ARBA00022723"/>
    </source>
</evidence>
<keyword evidence="6" id="KW-0862">Zinc</keyword>
<dbReference type="SUPFAM" id="SSF51338">
    <property type="entry name" value="Composite domain of metallo-dependent hydrolases"/>
    <property type="match status" value="1"/>
</dbReference>
<keyword evidence="4 6" id="KW-0378">Hydrolase</keyword>
<feature type="binding site" evidence="6">
    <location>
        <position position="280"/>
    </location>
    <ligand>
        <name>substrate</name>
    </ligand>
</feature>
<comment type="similarity">
    <text evidence="2 6">Belongs to the metallo-dependent hydrolases superfamily. DHOase family. Class I DHOase subfamily.</text>
</comment>
<comment type="pathway">
    <text evidence="6">Pyrimidine metabolism; UMP biosynthesis via de novo pathway; (S)-dihydroorotate from bicarbonate: step 3/3.</text>
</comment>
<keyword evidence="3 6" id="KW-0479">Metal-binding</keyword>
<evidence type="ECO:0000313" key="8">
    <source>
        <dbReference type="EMBL" id="MBC8629854.1"/>
    </source>
</evidence>
<dbReference type="HAMAP" id="MF_00220_B">
    <property type="entry name" value="PyrC_classI_B"/>
    <property type="match status" value="1"/>
</dbReference>
<comment type="caution">
    <text evidence="8">The sequence shown here is derived from an EMBL/GenBank/DDBJ whole genome shotgun (WGS) entry which is preliminary data.</text>
</comment>
<feature type="binding site" evidence="6">
    <location>
        <position position="153"/>
    </location>
    <ligand>
        <name>Zn(2+)</name>
        <dbReference type="ChEBI" id="CHEBI:29105"/>
        <label>2</label>
    </ligand>
</feature>
<feature type="binding site" evidence="6">
    <location>
        <begin position="63"/>
        <end position="65"/>
    </location>
    <ligand>
        <name>substrate</name>
    </ligand>
</feature>
<feature type="binding site" evidence="6">
    <location>
        <position position="307"/>
    </location>
    <ligand>
        <name>Zn(2+)</name>
        <dbReference type="ChEBI" id="CHEBI:29105"/>
        <label>1</label>
    </ligand>
</feature>
<dbReference type="RefSeq" id="WP_187559227.1">
    <property type="nucleotide sequence ID" value="NZ_JACRTP010000009.1"/>
</dbReference>
<dbReference type="NCBIfam" id="TIGR00857">
    <property type="entry name" value="pyrC_multi"/>
    <property type="match status" value="1"/>
</dbReference>
<evidence type="ECO:0000256" key="6">
    <source>
        <dbReference type="HAMAP-Rule" id="MF_00220"/>
    </source>
</evidence>
<feature type="binding site" evidence="6">
    <location>
        <position position="63"/>
    </location>
    <ligand>
        <name>Zn(2+)</name>
        <dbReference type="ChEBI" id="CHEBI:29105"/>
        <label>1</label>
    </ligand>
</feature>
<dbReference type="PROSITE" id="PS00483">
    <property type="entry name" value="DIHYDROOROTASE_2"/>
    <property type="match status" value="1"/>
</dbReference>
<name>A0ABR7PEK1_9FIRM</name>
<evidence type="ECO:0000256" key="4">
    <source>
        <dbReference type="ARBA" id="ARBA00022801"/>
    </source>
</evidence>
<dbReference type="CDD" id="cd01317">
    <property type="entry name" value="DHOase_IIa"/>
    <property type="match status" value="1"/>
</dbReference>
<dbReference type="EC" id="3.5.2.3" evidence="6"/>
<accession>A0ABR7PEK1</accession>
<proteinExistence type="inferred from homology"/>
<keyword evidence="5 6" id="KW-0665">Pyrimidine biosynthesis</keyword>